<dbReference type="SUPFAM" id="SSF54001">
    <property type="entry name" value="Cysteine proteinases"/>
    <property type="match status" value="1"/>
</dbReference>
<organism evidence="6 7">
    <name type="scientific">Colletotrichum sublineola</name>
    <name type="common">Sorghum anthracnose fungus</name>
    <dbReference type="NCBI Taxonomy" id="1173701"/>
    <lineage>
        <taxon>Eukaryota</taxon>
        <taxon>Fungi</taxon>
        <taxon>Dikarya</taxon>
        <taxon>Ascomycota</taxon>
        <taxon>Pezizomycotina</taxon>
        <taxon>Sordariomycetes</taxon>
        <taxon>Hypocreomycetidae</taxon>
        <taxon>Glomerellales</taxon>
        <taxon>Glomerellaceae</taxon>
        <taxon>Colletotrichum</taxon>
        <taxon>Colletotrichum graminicola species complex</taxon>
    </lineage>
</organism>
<dbReference type="OrthoDB" id="10580298at2759"/>
<dbReference type="EMBL" id="JMSE01000461">
    <property type="protein sequence ID" value="KDN69771.1"/>
    <property type="molecule type" value="Genomic_DNA"/>
</dbReference>
<dbReference type="AlphaFoldDB" id="A0A066XVI1"/>
<dbReference type="InterPro" id="IPR038765">
    <property type="entry name" value="Papain-like_cys_pep_sf"/>
</dbReference>
<evidence type="ECO:0000313" key="6">
    <source>
        <dbReference type="EMBL" id="KDN69771.1"/>
    </source>
</evidence>
<feature type="region of interest" description="Disordered" evidence="4">
    <location>
        <begin position="255"/>
        <end position="298"/>
    </location>
</feature>
<feature type="compositionally biased region" description="Basic and acidic residues" evidence="4">
    <location>
        <begin position="366"/>
        <end position="382"/>
    </location>
</feature>
<feature type="region of interest" description="Disordered" evidence="4">
    <location>
        <begin position="655"/>
        <end position="676"/>
    </location>
</feature>
<evidence type="ECO:0000313" key="7">
    <source>
        <dbReference type="Proteomes" id="UP000027238"/>
    </source>
</evidence>
<feature type="domain" description="Ubiquitin-like protease family profile" evidence="5">
    <location>
        <begin position="438"/>
        <end position="616"/>
    </location>
</feature>
<keyword evidence="2" id="KW-0645">Protease</keyword>
<feature type="region of interest" description="Disordered" evidence="4">
    <location>
        <begin position="363"/>
        <end position="403"/>
    </location>
</feature>
<gene>
    <name evidence="6" type="ORF">CSUB01_11396</name>
</gene>
<dbReference type="Gene3D" id="3.40.395.10">
    <property type="entry name" value="Adenoviral Proteinase, Chain A"/>
    <property type="match status" value="1"/>
</dbReference>
<evidence type="ECO:0000256" key="4">
    <source>
        <dbReference type="SAM" id="MobiDB-lite"/>
    </source>
</evidence>
<protein>
    <recommendedName>
        <fullName evidence="5">Ubiquitin-like protease family profile domain-containing protein</fullName>
    </recommendedName>
</protein>
<sequence length="697" mass="76006">MSRKALPIPPDTPPSPPDNFVDTLCKSLETAIASKASILPTLNEYESLLAGEPHFYNKTAVSKSPLGMPPVCSTRPPRTGKLIPIISYSLLPLTTPPKASPFFANYATFLPSAKTGPPPSPSFVLSPVNGYLKPGKASGRLTSAGLASPAQTSSSPWPSSVRLIRQKAIAKSARPLHLRPRRVSARLSTILSEPESPYSHDPASPVELVDSPMVVDTPESISSPASPFEYASLSKSTRHSEPNKHLLPDNATFVEPETSFNSNKPLDPKSPVASRSPSPESGRPDASPPSPDLSVFSYPADTSYHDVKTGSGILTNLEDKYWGQSEDQQPLGEVLSIQATNGTLEKQESRKILPARDLWGDVSGGCKEEESSVMPSRKDEPHNNNSLVSRSNPMPPNSIADTSQIDGEVQPATRRLGQNVTLCRHSKRRHSDLSEIQLCTSEKPASVMSKRARFEQGQLARTEEAAILDPDRMIEGRWLNETLARICTSTGAYLVDSLESANMASRKYVAKPAIRQAVSKKTPILLPIFARNHWALVIIEHARIALRDLTPSSVVLYDSLPSVGIRTDASAQVAGFFRNYLPSTPTHLHNPMLVFNLQQTNGIDCGVFVFAFGIHAIAKRPFWVTLDARLWRHIMAALAFMDVITWDELLPKKSQPPPLPSLTPPRPESPDSRTGTGASILEAATRMAIAWHREIKC</sequence>
<dbReference type="HOGENOM" id="CLU_395332_0_0_1"/>
<dbReference type="Pfam" id="PF02902">
    <property type="entry name" value="Peptidase_C48"/>
    <property type="match status" value="1"/>
</dbReference>
<feature type="compositionally biased region" description="Polar residues" evidence="4">
    <location>
        <begin position="383"/>
        <end position="392"/>
    </location>
</feature>
<comment type="caution">
    <text evidence="6">The sequence shown here is derived from an EMBL/GenBank/DDBJ whole genome shotgun (WGS) entry which is preliminary data.</text>
</comment>
<dbReference type="GO" id="GO:0008234">
    <property type="term" value="F:cysteine-type peptidase activity"/>
    <property type="evidence" value="ECO:0007669"/>
    <property type="project" value="InterPro"/>
</dbReference>
<dbReference type="GO" id="GO:0019783">
    <property type="term" value="F:ubiquitin-like protein peptidase activity"/>
    <property type="evidence" value="ECO:0007669"/>
    <property type="project" value="UniProtKB-ARBA"/>
</dbReference>
<evidence type="ECO:0000256" key="1">
    <source>
        <dbReference type="ARBA" id="ARBA00005234"/>
    </source>
</evidence>
<comment type="similarity">
    <text evidence="1">Belongs to the peptidase C48 family.</text>
</comment>
<evidence type="ECO:0000256" key="3">
    <source>
        <dbReference type="ARBA" id="ARBA00022801"/>
    </source>
</evidence>
<accession>A0A066XVI1</accession>
<dbReference type="Proteomes" id="UP000027238">
    <property type="component" value="Unassembled WGS sequence"/>
</dbReference>
<evidence type="ECO:0000259" key="5">
    <source>
        <dbReference type="PROSITE" id="PS50600"/>
    </source>
</evidence>
<dbReference type="PROSITE" id="PS50600">
    <property type="entry name" value="ULP_PROTEASE"/>
    <property type="match status" value="1"/>
</dbReference>
<evidence type="ECO:0000256" key="2">
    <source>
        <dbReference type="ARBA" id="ARBA00022670"/>
    </source>
</evidence>
<dbReference type="InterPro" id="IPR003653">
    <property type="entry name" value="Peptidase_C48_C"/>
</dbReference>
<name>A0A066XVI1_COLSU</name>
<dbReference type="eggNOG" id="ENOG502R9HT">
    <property type="taxonomic scope" value="Eukaryota"/>
</dbReference>
<proteinExistence type="inferred from homology"/>
<keyword evidence="3" id="KW-0378">Hydrolase</keyword>
<reference evidence="7" key="1">
    <citation type="journal article" date="2014" name="Genome Announc.">
        <title>Draft genome sequence of Colletotrichum sublineola, a destructive pathogen of cultivated sorghum.</title>
        <authorList>
            <person name="Baroncelli R."/>
            <person name="Sanz-Martin J.M."/>
            <person name="Rech G.E."/>
            <person name="Sukno S.A."/>
            <person name="Thon M.R."/>
        </authorList>
    </citation>
    <scope>NUCLEOTIDE SEQUENCE [LARGE SCALE GENOMIC DNA]</scope>
    <source>
        <strain evidence="7">TX430BB</strain>
    </source>
</reference>
<keyword evidence="7" id="KW-1185">Reference proteome</keyword>
<feature type="compositionally biased region" description="Pro residues" evidence="4">
    <location>
        <begin position="655"/>
        <end position="667"/>
    </location>
</feature>
<dbReference type="GO" id="GO:0006508">
    <property type="term" value="P:proteolysis"/>
    <property type="evidence" value="ECO:0007669"/>
    <property type="project" value="UniProtKB-KW"/>
</dbReference>